<dbReference type="InterPro" id="IPR022813">
    <property type="entry name" value="SecD/SecF_arch_bac"/>
</dbReference>
<sequence>MLQFPIWKTLLVIGACLAGLIFSAPNLFYETADEAGRARAQIEKIERAGGTPDAALLAAAEAWPSWLPPGVVRLGLDLRGGAHLLVEVQIAEVVGERLEGLRSEVREALREAGVRRFTGLAATPEEVRVTISQAEQVETAGAALRGLAQPVGGGIAGGFGMGGIAGGSDLEVTLSDDGATYHLRLTEAAVEAITDRTMAQSLEIMRRRIDESGTREPTIQRQGADRILIQVPGIGSAGEILDLIGRTAKLTFHDVEGFGEESYSPGPGQIVVEDAEGGAPYLLKRRSELTGENLTDASLGFHPETGLPVVNFRFDTRGARIFGDYTAANVGQLFAIVLDNQVISAPRIQSPILGGSGFIEGNFNVDSATSLSILLRSGALPASIKVLEQRTVGPDLGADSISAGSAATVLAFIAVLVFMMAAYGRFGTFAAVALVLNMAMLIGLLSIIGATLTLPGIAGIVLTIGMAVDANVLIFERIREELRSAKGPSRAIDRGYSEALSAIIDANITTLIAAVILFAIGSGPVKGFAVTLGLGIVTSVFTATMVTRLMVVRWLDWARPSALRVVLLKLVPEETRIGFMGMRKGPLVGSAAACIGAIALAAVMGMNFGIDFRGGTMIEIRTAQPADLAQIRETVSGMELGDVAVQSFGSERDVLVRIEEQAGDGDDRMAVAQEVEQVLVEALPGTEVRRVEVVGPKVSGELLQAGGLAILLAVLAVLVYIWLRFEWQFGLGAVVALLHDVVLTVGVFAVTQIEFNLAIIAAILTIVGYSLNDTVVVFDRVRENLRKYKKMPLIELLDLSINETLARTVMTSVTTLIALVAMFLLGPPVIQGFTFAMIWGVVIGTYSSVFIAAATLLWFGVNRDWSTAEENKAGIRLDGAQV</sequence>
<reference evidence="14 15" key="1">
    <citation type="submission" date="2023-04" db="EMBL/GenBank/DDBJ databases">
        <title>Marinoamorphus aggregata gen. nov., sp. Nov., isolate from tissue of brittle star Ophioplocus japonicus.</title>
        <authorList>
            <person name="Kawano K."/>
            <person name="Sawayama S."/>
            <person name="Nakagawa S."/>
        </authorList>
    </citation>
    <scope>NUCLEOTIDE SEQUENCE [LARGE SCALE GENOMIC DNA]</scope>
    <source>
        <strain evidence="14 15">NKW23</strain>
    </source>
</reference>
<feature type="domain" description="Protein export membrane protein SecD/SecF C-terminal" evidence="11">
    <location>
        <begin position="678"/>
        <end position="860"/>
    </location>
</feature>
<dbReference type="NCBIfam" id="NF009583">
    <property type="entry name" value="PRK13024.1-3"/>
    <property type="match status" value="1"/>
</dbReference>
<evidence type="ECO:0000259" key="13">
    <source>
        <dbReference type="Pfam" id="PF22599"/>
    </source>
</evidence>
<comment type="similarity">
    <text evidence="10">Belongs to the SecD/SecF family. SecF subfamily.</text>
</comment>
<dbReference type="Pfam" id="PF02355">
    <property type="entry name" value="SecD_SecF_C"/>
    <property type="match status" value="2"/>
</dbReference>
<organism evidence="14 15">
    <name type="scientific">Paralimibaculum aggregatum</name>
    <dbReference type="NCBI Taxonomy" id="3036245"/>
    <lineage>
        <taxon>Bacteria</taxon>
        <taxon>Pseudomonadati</taxon>
        <taxon>Pseudomonadota</taxon>
        <taxon>Alphaproteobacteria</taxon>
        <taxon>Rhodobacterales</taxon>
        <taxon>Paracoccaceae</taxon>
        <taxon>Paralimibaculum</taxon>
    </lineage>
</organism>
<dbReference type="PANTHER" id="PTHR30081:SF1">
    <property type="entry name" value="PROTEIN TRANSLOCASE SUBUNIT SECD"/>
    <property type="match status" value="1"/>
</dbReference>
<evidence type="ECO:0000256" key="8">
    <source>
        <dbReference type="ARBA" id="ARBA00023136"/>
    </source>
</evidence>
<evidence type="ECO:0000256" key="5">
    <source>
        <dbReference type="ARBA" id="ARBA00022927"/>
    </source>
</evidence>
<comment type="subunit">
    <text evidence="9">Forms a complex with SecF. Part of the essential Sec protein translocation apparatus which comprises SecA, SecYEG and auxiliary proteins SecDF-YajC and YidC.</text>
</comment>
<evidence type="ECO:0000256" key="4">
    <source>
        <dbReference type="ARBA" id="ARBA00022692"/>
    </source>
</evidence>
<dbReference type="PANTHER" id="PTHR30081">
    <property type="entry name" value="PROTEIN-EXPORT MEMBRANE PROTEIN SEC"/>
    <property type="match status" value="1"/>
</dbReference>
<comment type="similarity">
    <text evidence="9">Belongs to the SecD/SecF family. SecD subfamily.</text>
</comment>
<feature type="transmembrane region" description="Helical" evidence="9">
    <location>
        <begin position="527"/>
        <end position="551"/>
    </location>
</feature>
<dbReference type="Pfam" id="PF07549">
    <property type="entry name" value="Sec_GG"/>
    <property type="match status" value="2"/>
</dbReference>
<feature type="transmembrane region" description="Helical" evidence="9">
    <location>
        <begin position="730"/>
        <end position="751"/>
    </location>
</feature>
<dbReference type="InterPro" id="IPR022646">
    <property type="entry name" value="SecD/SecF_CS"/>
</dbReference>
<keyword evidence="4 9" id="KW-0812">Transmembrane</keyword>
<keyword evidence="15" id="KW-1185">Reference proteome</keyword>
<dbReference type="Proteomes" id="UP001239909">
    <property type="component" value="Unassembled WGS sequence"/>
</dbReference>
<evidence type="ECO:0000259" key="11">
    <source>
        <dbReference type="Pfam" id="PF02355"/>
    </source>
</evidence>
<dbReference type="NCBIfam" id="TIGR00916">
    <property type="entry name" value="2A0604s01"/>
    <property type="match status" value="2"/>
</dbReference>
<name>A0ABQ6LIJ4_9RHOB</name>
<accession>A0ABQ6LIJ4</accession>
<comment type="subunit">
    <text evidence="10">Forms a complex with SecD. Part of the essential Sec protein translocation apparatus which comprises SecA, SecYEG and auxiliary proteins SecDF-YajC and YidC.</text>
</comment>
<evidence type="ECO:0000256" key="1">
    <source>
        <dbReference type="ARBA" id="ARBA00004651"/>
    </source>
</evidence>
<dbReference type="RefSeq" id="WP_285671017.1">
    <property type="nucleotide sequence ID" value="NZ_BSYI01000009.1"/>
</dbReference>
<gene>
    <name evidence="14" type="primary">secDF</name>
    <name evidence="9" type="synonym">secD</name>
    <name evidence="10" type="synonym">secF</name>
    <name evidence="14" type="ORF">LNKW23_14690</name>
</gene>
<feature type="transmembrane region" description="Helical" evidence="9">
    <location>
        <begin position="496"/>
        <end position="521"/>
    </location>
</feature>
<dbReference type="InterPro" id="IPR055344">
    <property type="entry name" value="SecD_SecF_C_bact"/>
</dbReference>
<dbReference type="Pfam" id="PF21760">
    <property type="entry name" value="SecD_1st"/>
    <property type="match status" value="1"/>
</dbReference>
<feature type="transmembrane region" description="Helical" evidence="9">
    <location>
        <begin position="757"/>
        <end position="781"/>
    </location>
</feature>
<evidence type="ECO:0000256" key="7">
    <source>
        <dbReference type="ARBA" id="ARBA00023010"/>
    </source>
</evidence>
<dbReference type="EMBL" id="BSYI01000009">
    <property type="protein sequence ID" value="GMG82256.1"/>
    <property type="molecule type" value="Genomic_DNA"/>
</dbReference>
<dbReference type="Gene3D" id="3.30.70.3400">
    <property type="match status" value="2"/>
</dbReference>
<feature type="domain" description="Protein export membrane protein SecD/SecF C-terminal" evidence="11">
    <location>
        <begin position="383"/>
        <end position="548"/>
    </location>
</feature>
<evidence type="ECO:0000313" key="15">
    <source>
        <dbReference type="Proteomes" id="UP001239909"/>
    </source>
</evidence>
<dbReference type="InterPro" id="IPR048631">
    <property type="entry name" value="SecD_1st"/>
</dbReference>
<dbReference type="Gene3D" id="3.30.1360.200">
    <property type="match status" value="1"/>
</dbReference>
<dbReference type="InterPro" id="IPR005665">
    <property type="entry name" value="SecF_bac"/>
</dbReference>
<evidence type="ECO:0000256" key="3">
    <source>
        <dbReference type="ARBA" id="ARBA00022475"/>
    </source>
</evidence>
<keyword evidence="2 9" id="KW-0813">Transport</keyword>
<feature type="transmembrane region" description="Helical" evidence="9">
    <location>
        <begin position="702"/>
        <end position="723"/>
    </location>
</feature>
<feature type="transmembrane region" description="Helical" evidence="9">
    <location>
        <begin position="429"/>
        <end position="450"/>
    </location>
</feature>
<dbReference type="HAMAP" id="MF_01463_B">
    <property type="entry name" value="SecD_B"/>
    <property type="match status" value="1"/>
</dbReference>
<proteinExistence type="inferred from homology"/>
<dbReference type="PRINTS" id="PR01755">
    <property type="entry name" value="SECFTRNLCASE"/>
</dbReference>
<evidence type="ECO:0000256" key="2">
    <source>
        <dbReference type="ARBA" id="ARBA00022448"/>
    </source>
</evidence>
<comment type="subcellular location">
    <subcellularLocation>
        <location evidence="1 9">Cell membrane</location>
        <topology evidence="1 9">Multi-pass membrane protein</topology>
    </subcellularLocation>
</comment>
<evidence type="ECO:0000256" key="6">
    <source>
        <dbReference type="ARBA" id="ARBA00022989"/>
    </source>
</evidence>
<evidence type="ECO:0000313" key="14">
    <source>
        <dbReference type="EMBL" id="GMG82256.1"/>
    </source>
</evidence>
<dbReference type="Pfam" id="PF22599">
    <property type="entry name" value="SecDF_P1_head"/>
    <property type="match status" value="1"/>
</dbReference>
<evidence type="ECO:0000259" key="12">
    <source>
        <dbReference type="Pfam" id="PF21760"/>
    </source>
</evidence>
<feature type="transmembrane region" description="Helical" evidence="9">
    <location>
        <begin position="456"/>
        <end position="475"/>
    </location>
</feature>
<evidence type="ECO:0000256" key="9">
    <source>
        <dbReference type="HAMAP-Rule" id="MF_01463"/>
    </source>
</evidence>
<comment type="caution">
    <text evidence="9">Lacks conserved residue(s) required for the propagation of feature annotation.</text>
</comment>
<dbReference type="InterPro" id="IPR048634">
    <property type="entry name" value="SecD_SecF_C"/>
</dbReference>
<protein>
    <recommendedName>
        <fullName evidence="9 10">Multifunctional fusion protein</fullName>
    </recommendedName>
    <domain>
        <recommendedName>
            <fullName evidence="9">Protein translocase subunit SecD</fullName>
        </recommendedName>
    </domain>
    <domain>
        <recommendedName>
            <fullName evidence="10">Protein-export membrane protein SecF</fullName>
        </recommendedName>
    </domain>
</protein>
<dbReference type="NCBIfam" id="TIGR00966">
    <property type="entry name" value="transloc_SecF"/>
    <property type="match status" value="1"/>
</dbReference>
<dbReference type="HAMAP" id="MF_01464_B">
    <property type="entry name" value="SecF_B"/>
    <property type="match status" value="1"/>
</dbReference>
<dbReference type="InterPro" id="IPR005791">
    <property type="entry name" value="SecD"/>
</dbReference>
<feature type="transmembrane region" description="Helical" evidence="9">
    <location>
        <begin position="809"/>
        <end position="830"/>
    </location>
</feature>
<dbReference type="Gene3D" id="1.20.1640.10">
    <property type="entry name" value="Multidrug efflux transporter AcrB transmembrane domain"/>
    <property type="match status" value="2"/>
</dbReference>
<feature type="transmembrane region" description="Helical" evidence="9">
    <location>
        <begin position="587"/>
        <end position="610"/>
    </location>
</feature>
<dbReference type="SUPFAM" id="SSF82866">
    <property type="entry name" value="Multidrug efflux transporter AcrB transmembrane domain"/>
    <property type="match status" value="2"/>
</dbReference>
<dbReference type="InterPro" id="IPR022645">
    <property type="entry name" value="SecD/SecF_bac"/>
</dbReference>
<keyword evidence="8 9" id="KW-0472">Membrane</keyword>
<comment type="caution">
    <text evidence="14">The sequence shown here is derived from an EMBL/GenBank/DDBJ whole genome shotgun (WGS) entry which is preliminary data.</text>
</comment>
<keyword evidence="6 9" id="KW-1133">Transmembrane helix</keyword>
<feature type="transmembrane region" description="Helical" evidence="9">
    <location>
        <begin position="401"/>
        <end position="422"/>
    </location>
</feature>
<feature type="domain" description="SecDF P1 head subdomain" evidence="13">
    <location>
        <begin position="272"/>
        <end position="382"/>
    </location>
</feature>
<keyword evidence="7 9" id="KW-0811">Translocation</keyword>
<dbReference type="NCBIfam" id="TIGR01129">
    <property type="entry name" value="secD"/>
    <property type="match status" value="1"/>
</dbReference>
<keyword evidence="5 9" id="KW-0653">Protein transport</keyword>
<keyword evidence="3 9" id="KW-1003">Cell membrane</keyword>
<dbReference type="InterPro" id="IPR054384">
    <property type="entry name" value="SecDF_P1_head"/>
</dbReference>
<comment type="function">
    <text evidence="9">Part of the Sec protein translocase complex. Interacts with the SecYEG preprotein conducting channel. SecDF uses the proton motive force (PMF) to complete protein translocation after the ATP-dependent function of SecA.</text>
</comment>
<feature type="transmembrane region" description="Helical" evidence="9">
    <location>
        <begin position="836"/>
        <end position="859"/>
    </location>
</feature>
<evidence type="ECO:0000256" key="10">
    <source>
        <dbReference type="HAMAP-Rule" id="MF_01464"/>
    </source>
</evidence>
<feature type="domain" description="Protein translocase subunit SecDF P1" evidence="12">
    <location>
        <begin position="198"/>
        <end position="256"/>
    </location>
</feature>